<reference evidence="2 3" key="2">
    <citation type="submission" date="2018-03" db="EMBL/GenBank/DDBJ databases">
        <authorList>
            <person name="Keele B.F."/>
        </authorList>
    </citation>
    <scope>NUCLEOTIDE SEQUENCE [LARGE SCALE GENOMIC DNA]</scope>
    <source>
        <strain evidence="2 3">CCALA 016</strain>
    </source>
</reference>
<dbReference type="EMBL" id="PXOH01000023">
    <property type="protein sequence ID" value="PSF34997.1"/>
    <property type="molecule type" value="Genomic_DNA"/>
</dbReference>
<name>A0A2T1LU68_9CHRO</name>
<accession>A0A2T1LU68</accession>
<evidence type="ECO:0000256" key="1">
    <source>
        <dbReference type="SAM" id="SignalP"/>
    </source>
</evidence>
<organism evidence="2 3">
    <name type="scientific">Aphanothece hegewaldii CCALA 016</name>
    <dbReference type="NCBI Taxonomy" id="2107694"/>
    <lineage>
        <taxon>Bacteria</taxon>
        <taxon>Bacillati</taxon>
        <taxon>Cyanobacteriota</taxon>
        <taxon>Cyanophyceae</taxon>
        <taxon>Oscillatoriophycideae</taxon>
        <taxon>Chroococcales</taxon>
        <taxon>Aphanothecaceae</taxon>
        <taxon>Aphanothece</taxon>
    </lineage>
</organism>
<proteinExistence type="predicted"/>
<feature type="signal peptide" evidence="1">
    <location>
        <begin position="1"/>
        <end position="27"/>
    </location>
</feature>
<dbReference type="OrthoDB" id="9923199at2"/>
<reference evidence="2 3" key="1">
    <citation type="submission" date="2018-03" db="EMBL/GenBank/DDBJ databases">
        <title>The ancient ancestry and fast evolution of plastids.</title>
        <authorList>
            <person name="Moore K.R."/>
            <person name="Magnabosco C."/>
            <person name="Momper L."/>
            <person name="Gold D.A."/>
            <person name="Bosak T."/>
            <person name="Fournier G.P."/>
        </authorList>
    </citation>
    <scope>NUCLEOTIDE SEQUENCE [LARGE SCALE GENOMIC DNA]</scope>
    <source>
        <strain evidence="2 3">CCALA 016</strain>
    </source>
</reference>
<dbReference type="Pfam" id="PF07813">
    <property type="entry name" value="LTXXQ"/>
    <property type="match status" value="1"/>
</dbReference>
<sequence>MKILNNSIRLFSVVLSFSVFSIAGVSAVTPFETSSQSTEPLLAQTNTNNTTTQLTIKPPLTSEQKAKAKVIDAKYQPLIQAAANKYRKSMQELEAIIGTNPSDEVIRSKYNQVKEDRGELTDLLIESLIEVRGILTPEQQASLSKDIRRLLDTQ</sequence>
<dbReference type="InterPro" id="IPR012899">
    <property type="entry name" value="LTXXQ"/>
</dbReference>
<keyword evidence="1" id="KW-0732">Signal</keyword>
<comment type="caution">
    <text evidence="2">The sequence shown here is derived from an EMBL/GenBank/DDBJ whole genome shotgun (WGS) entry which is preliminary data.</text>
</comment>
<protein>
    <submittedName>
        <fullName evidence="2">Uncharacterized protein</fullName>
    </submittedName>
</protein>
<dbReference type="Gene3D" id="1.20.120.1490">
    <property type="match status" value="1"/>
</dbReference>
<gene>
    <name evidence="2" type="ORF">C7H19_17790</name>
</gene>
<evidence type="ECO:0000313" key="3">
    <source>
        <dbReference type="Proteomes" id="UP000239001"/>
    </source>
</evidence>
<dbReference type="Proteomes" id="UP000239001">
    <property type="component" value="Unassembled WGS sequence"/>
</dbReference>
<feature type="chain" id="PRO_5015767478" evidence="1">
    <location>
        <begin position="28"/>
        <end position="154"/>
    </location>
</feature>
<keyword evidence="3" id="KW-1185">Reference proteome</keyword>
<evidence type="ECO:0000313" key="2">
    <source>
        <dbReference type="EMBL" id="PSF34997.1"/>
    </source>
</evidence>
<dbReference type="GO" id="GO:0042597">
    <property type="term" value="C:periplasmic space"/>
    <property type="evidence" value="ECO:0007669"/>
    <property type="project" value="InterPro"/>
</dbReference>
<dbReference type="RefSeq" id="WP_106458267.1">
    <property type="nucleotide sequence ID" value="NZ_PXOH01000023.1"/>
</dbReference>
<dbReference type="AlphaFoldDB" id="A0A2T1LU68"/>